<dbReference type="PANTHER" id="PTHR22895:SF0">
    <property type="entry name" value="ARMADILLO REPEAT-CONTAINING PROTEIN 6"/>
    <property type="match status" value="1"/>
</dbReference>
<evidence type="ECO:0000259" key="3">
    <source>
        <dbReference type="Pfam" id="PF22964"/>
    </source>
</evidence>
<evidence type="ECO:0000256" key="2">
    <source>
        <dbReference type="SAM" id="Coils"/>
    </source>
</evidence>
<keyword evidence="5" id="KW-1185">Reference proteome</keyword>
<protein>
    <recommendedName>
        <fullName evidence="3">Protein zer-1 homolog-like C-terminal domain-containing protein</fullName>
    </recommendedName>
</protein>
<reference evidence="4" key="2">
    <citation type="journal article" date="2023" name="Microbiol Resour">
        <title>Decontamination and Annotation of the Draft Genome Sequence of the Oomycete Lagenidium giganteum ARSEF 373.</title>
        <authorList>
            <person name="Morgan W.R."/>
            <person name="Tartar A."/>
        </authorList>
    </citation>
    <scope>NUCLEOTIDE SEQUENCE</scope>
    <source>
        <strain evidence="4">ARSEF 373</strain>
    </source>
</reference>
<dbReference type="InterPro" id="IPR000225">
    <property type="entry name" value="Armadillo"/>
</dbReference>
<evidence type="ECO:0000256" key="1">
    <source>
        <dbReference type="ARBA" id="ARBA00022737"/>
    </source>
</evidence>
<dbReference type="Pfam" id="PF22964">
    <property type="entry name" value="ZER1-like_2nd"/>
    <property type="match status" value="1"/>
</dbReference>
<keyword evidence="2" id="KW-0175">Coiled coil</keyword>
<feature type="domain" description="Protein zer-1 homolog-like C-terminal" evidence="3">
    <location>
        <begin position="121"/>
        <end position="371"/>
    </location>
</feature>
<comment type="caution">
    <text evidence="4">The sequence shown here is derived from an EMBL/GenBank/DDBJ whole genome shotgun (WGS) entry which is preliminary data.</text>
</comment>
<name>A0AAV2Z8H0_9STRA</name>
<accession>A0AAV2Z8H0</accession>
<dbReference type="Proteomes" id="UP001146120">
    <property type="component" value="Unassembled WGS sequence"/>
</dbReference>
<evidence type="ECO:0000313" key="4">
    <source>
        <dbReference type="EMBL" id="DBA01722.1"/>
    </source>
</evidence>
<dbReference type="AlphaFoldDB" id="A0AAV2Z8H0"/>
<keyword evidence="1" id="KW-0677">Repeat</keyword>
<sequence>MKRSDTAKAKQQISQATFDECVKENMEEFDMGLDEATADAIQQFETQGVDLSNIIKHPAGAENGLTLDALTALLQALEQERTDTNASVSRLTQLAGFFDQIPEAKVIAGRNNGVAILLRLMHDEDATVAAEASALLAAMCSESTDNQDFVGQEGVEQMVALLAKAGAAHVPRVLACTRAMCSKHETNKAHFSKARGIDKLCEYFPTSKQDDAVSKNLAALLRTLTICDDPNATFSQAQETVKSLVAKDIIPFILEVVRDNKLEKPDVVAAWLPVLKQLAVTEDSCKQIHQLQGVELLHDIMIEHETNPTVTKRCITVFRNVAAADEIKEFMLRAGCVERTLVAMKVHVADASLQQHACATLAAIALRSPENSKRIVELGAARSIATAMRHHQTDTTVLRQASLAIRNIVARSAELRPRILEEDVEPLLREAQKYRGCGDEAYGALRDLGCDIRLMAYQNQPRANFNPVNVPSTALLDAVDEAAEAPFAS</sequence>
<dbReference type="Gene3D" id="1.25.10.10">
    <property type="entry name" value="Leucine-rich Repeat Variant"/>
    <property type="match status" value="2"/>
</dbReference>
<gene>
    <name evidence="4" type="ORF">N0F65_010132</name>
</gene>
<dbReference type="InterPro" id="IPR055142">
    <property type="entry name" value="ZER1-like_C"/>
</dbReference>
<dbReference type="SMART" id="SM00185">
    <property type="entry name" value="ARM"/>
    <property type="match status" value="5"/>
</dbReference>
<proteinExistence type="predicted"/>
<dbReference type="InterPro" id="IPR011989">
    <property type="entry name" value="ARM-like"/>
</dbReference>
<reference evidence="4" key="1">
    <citation type="submission" date="2022-11" db="EMBL/GenBank/DDBJ databases">
        <authorList>
            <person name="Morgan W.R."/>
            <person name="Tartar A."/>
        </authorList>
    </citation>
    <scope>NUCLEOTIDE SEQUENCE</scope>
    <source>
        <strain evidence="4">ARSEF 373</strain>
    </source>
</reference>
<dbReference type="PANTHER" id="PTHR22895">
    <property type="entry name" value="ARMADILLO REPEAT-CONTAINING PROTEIN 6"/>
    <property type="match status" value="1"/>
</dbReference>
<organism evidence="4 5">
    <name type="scientific">Lagenidium giganteum</name>
    <dbReference type="NCBI Taxonomy" id="4803"/>
    <lineage>
        <taxon>Eukaryota</taxon>
        <taxon>Sar</taxon>
        <taxon>Stramenopiles</taxon>
        <taxon>Oomycota</taxon>
        <taxon>Peronosporomycetes</taxon>
        <taxon>Pythiales</taxon>
        <taxon>Pythiaceae</taxon>
    </lineage>
</organism>
<dbReference type="InterPro" id="IPR016024">
    <property type="entry name" value="ARM-type_fold"/>
</dbReference>
<dbReference type="SUPFAM" id="SSF48371">
    <property type="entry name" value="ARM repeat"/>
    <property type="match status" value="1"/>
</dbReference>
<evidence type="ECO:0000313" key="5">
    <source>
        <dbReference type="Proteomes" id="UP001146120"/>
    </source>
</evidence>
<dbReference type="EMBL" id="DAKRPA010000042">
    <property type="protein sequence ID" value="DBA01722.1"/>
    <property type="molecule type" value="Genomic_DNA"/>
</dbReference>
<feature type="coiled-coil region" evidence="2">
    <location>
        <begin position="67"/>
        <end position="94"/>
    </location>
</feature>